<feature type="region of interest" description="Disordered" evidence="1">
    <location>
        <begin position="1"/>
        <end position="24"/>
    </location>
</feature>
<dbReference type="PANTHER" id="PTHR46481">
    <property type="entry name" value="ZINC FINGER BED DOMAIN-CONTAINING PROTEIN 4"/>
    <property type="match status" value="1"/>
</dbReference>
<sequence>MDASTNPSPSLRINSKSKFKKPKRVLGKKTKEKLHTSTVWTEFVKLPIDEEGLSKATCQWCGKMFLADRKQDGEEEGSVSMLQNKITQEEFREIFVEYEGIRKIFSYLNSDVKHISRNTSKANVLKLYKNEKDDVKNKLKSIPGRICLTSDLWTSITSERYICLMTHYVDENWKLKNIILNFCHMPPPHTGTLSSEKILSFLEEWDNASNNDNCQDFIKQKLNEGGLLLCDGIFLHVRCEGLKVIDDSVIKIQETMKYLKGSESRMCRFDECAKIVDVCTRWNATYDMIDSAKRYRSVLNRLAKEDANFKHCPSGDEWNRVERITRFLKPFNDITTLFSGTDYPTTNLYFQGSQDSFISNMAEQMKVKFDKHWDCYSVLDYVDYIFKKIEPIEHIAEMKVESIETTLYKLFSEYERPKPMATTNVSSCVGSSSHTSGVVDDPDDDEDKEDDEFDHYESGRGTKTKKSQLDLYLEEPRLDKNQNSKLEVLSWWKEHYNRFPKLSLMARDLMSILITTVTFESSFSTGKKILTPYRSSLLSKNVEATLCTKSWLYGFEARTATGYLLETVVEASLITTVYNF</sequence>
<dbReference type="GO" id="GO:0046983">
    <property type="term" value="F:protein dimerization activity"/>
    <property type="evidence" value="ECO:0007669"/>
    <property type="project" value="InterPro"/>
</dbReference>
<feature type="compositionally biased region" description="Polar residues" evidence="1">
    <location>
        <begin position="1"/>
        <end position="14"/>
    </location>
</feature>
<dbReference type="Proteomes" id="UP001324115">
    <property type="component" value="Unassembled WGS sequence"/>
</dbReference>
<feature type="region of interest" description="Disordered" evidence="1">
    <location>
        <begin position="422"/>
        <end position="462"/>
    </location>
</feature>
<evidence type="ECO:0000259" key="2">
    <source>
        <dbReference type="Pfam" id="PF05699"/>
    </source>
</evidence>
<dbReference type="InterPro" id="IPR012337">
    <property type="entry name" value="RNaseH-like_sf"/>
</dbReference>
<evidence type="ECO:0000313" key="4">
    <source>
        <dbReference type="Proteomes" id="UP001324115"/>
    </source>
</evidence>
<feature type="compositionally biased region" description="Acidic residues" evidence="1">
    <location>
        <begin position="440"/>
        <end position="454"/>
    </location>
</feature>
<protein>
    <recommendedName>
        <fullName evidence="2">HAT C-terminal dimerisation domain-containing protein</fullName>
    </recommendedName>
</protein>
<gene>
    <name evidence="3" type="ORF">RGQ29_002712</name>
</gene>
<dbReference type="InterPro" id="IPR052035">
    <property type="entry name" value="ZnF_BED_domain_contain"/>
</dbReference>
<organism evidence="3 4">
    <name type="scientific">Quercus rubra</name>
    <name type="common">Northern red oak</name>
    <name type="synonym">Quercus borealis</name>
    <dbReference type="NCBI Taxonomy" id="3512"/>
    <lineage>
        <taxon>Eukaryota</taxon>
        <taxon>Viridiplantae</taxon>
        <taxon>Streptophyta</taxon>
        <taxon>Embryophyta</taxon>
        <taxon>Tracheophyta</taxon>
        <taxon>Spermatophyta</taxon>
        <taxon>Magnoliopsida</taxon>
        <taxon>eudicotyledons</taxon>
        <taxon>Gunneridae</taxon>
        <taxon>Pentapetalae</taxon>
        <taxon>rosids</taxon>
        <taxon>fabids</taxon>
        <taxon>Fagales</taxon>
        <taxon>Fagaceae</taxon>
        <taxon>Quercus</taxon>
    </lineage>
</organism>
<dbReference type="SUPFAM" id="SSF53098">
    <property type="entry name" value="Ribonuclease H-like"/>
    <property type="match status" value="1"/>
</dbReference>
<name>A0AAN7EAT7_QUERU</name>
<dbReference type="EMBL" id="JAXUIC010000010">
    <property type="protein sequence ID" value="KAK4566551.1"/>
    <property type="molecule type" value="Genomic_DNA"/>
</dbReference>
<feature type="compositionally biased region" description="Low complexity" evidence="1">
    <location>
        <begin position="425"/>
        <end position="439"/>
    </location>
</feature>
<accession>A0AAN7EAT7</accession>
<evidence type="ECO:0000256" key="1">
    <source>
        <dbReference type="SAM" id="MobiDB-lite"/>
    </source>
</evidence>
<reference evidence="3 4" key="1">
    <citation type="journal article" date="2023" name="G3 (Bethesda)">
        <title>A haplotype-resolved chromosome-scale genome for Quercus rubra L. provides insights into the genetics of adaptive traits for red oak species.</title>
        <authorList>
            <person name="Kapoor B."/>
            <person name="Jenkins J."/>
            <person name="Schmutz J."/>
            <person name="Zhebentyayeva T."/>
            <person name="Kuelheim C."/>
            <person name="Coggeshall M."/>
            <person name="Heim C."/>
            <person name="Lasky J.R."/>
            <person name="Leites L."/>
            <person name="Islam-Faridi N."/>
            <person name="Romero-Severson J."/>
            <person name="DeLeo V.L."/>
            <person name="Lucas S.M."/>
            <person name="Lazic D."/>
            <person name="Gailing O."/>
            <person name="Carlson J."/>
            <person name="Staton M."/>
        </authorList>
    </citation>
    <scope>NUCLEOTIDE SEQUENCE [LARGE SCALE GENOMIC DNA]</scope>
    <source>
        <strain evidence="3">Pseudo-F2</strain>
    </source>
</reference>
<dbReference type="PANTHER" id="PTHR46481:SF6">
    <property type="entry name" value="ZINC FINGER BED DOMAIN-CONTAINING PROTEIN RICESLEEPER 2-LIKE"/>
    <property type="match status" value="1"/>
</dbReference>
<dbReference type="Pfam" id="PF05699">
    <property type="entry name" value="Dimer_Tnp_hAT"/>
    <property type="match status" value="1"/>
</dbReference>
<keyword evidence="4" id="KW-1185">Reference proteome</keyword>
<proteinExistence type="predicted"/>
<evidence type="ECO:0000313" key="3">
    <source>
        <dbReference type="EMBL" id="KAK4566551.1"/>
    </source>
</evidence>
<feature type="compositionally biased region" description="Basic residues" evidence="1">
    <location>
        <begin position="15"/>
        <end position="24"/>
    </location>
</feature>
<dbReference type="AlphaFoldDB" id="A0AAN7EAT7"/>
<comment type="caution">
    <text evidence="3">The sequence shown here is derived from an EMBL/GenBank/DDBJ whole genome shotgun (WGS) entry which is preliminary data.</text>
</comment>
<dbReference type="InterPro" id="IPR008906">
    <property type="entry name" value="HATC_C_dom"/>
</dbReference>
<feature type="domain" description="HAT C-terminal dimerisation" evidence="2">
    <location>
        <begin position="469"/>
        <end position="552"/>
    </location>
</feature>